<dbReference type="AlphaFoldDB" id="A0A0C3C0B7"/>
<evidence type="ECO:0000313" key="3">
    <source>
        <dbReference type="Proteomes" id="UP000053424"/>
    </source>
</evidence>
<dbReference type="PANTHER" id="PTHR38248">
    <property type="entry name" value="FUNK1 6"/>
    <property type="match status" value="1"/>
</dbReference>
<gene>
    <name evidence="2" type="ORF">M413DRAFT_31240</name>
</gene>
<dbReference type="SUPFAM" id="SSF56112">
    <property type="entry name" value="Protein kinase-like (PK-like)"/>
    <property type="match status" value="1"/>
</dbReference>
<organism evidence="2 3">
    <name type="scientific">Hebeloma cylindrosporum</name>
    <dbReference type="NCBI Taxonomy" id="76867"/>
    <lineage>
        <taxon>Eukaryota</taxon>
        <taxon>Fungi</taxon>
        <taxon>Dikarya</taxon>
        <taxon>Basidiomycota</taxon>
        <taxon>Agaricomycotina</taxon>
        <taxon>Agaricomycetes</taxon>
        <taxon>Agaricomycetidae</taxon>
        <taxon>Agaricales</taxon>
        <taxon>Agaricineae</taxon>
        <taxon>Hymenogastraceae</taxon>
        <taxon>Hebeloma</taxon>
    </lineage>
</organism>
<dbReference type="InterPro" id="IPR040976">
    <property type="entry name" value="Pkinase_fungal"/>
</dbReference>
<reference evidence="2 3" key="1">
    <citation type="submission" date="2014-04" db="EMBL/GenBank/DDBJ databases">
        <authorList>
            <consortium name="DOE Joint Genome Institute"/>
            <person name="Kuo A."/>
            <person name="Gay G."/>
            <person name="Dore J."/>
            <person name="Kohler A."/>
            <person name="Nagy L.G."/>
            <person name="Floudas D."/>
            <person name="Copeland A."/>
            <person name="Barry K.W."/>
            <person name="Cichocki N."/>
            <person name="Veneault-Fourrey C."/>
            <person name="LaButti K."/>
            <person name="Lindquist E.A."/>
            <person name="Lipzen A."/>
            <person name="Lundell T."/>
            <person name="Morin E."/>
            <person name="Murat C."/>
            <person name="Sun H."/>
            <person name="Tunlid A."/>
            <person name="Henrissat B."/>
            <person name="Grigoriev I.V."/>
            <person name="Hibbett D.S."/>
            <person name="Martin F."/>
            <person name="Nordberg H.P."/>
            <person name="Cantor M.N."/>
            <person name="Hua S.X."/>
        </authorList>
    </citation>
    <scope>NUCLEOTIDE SEQUENCE [LARGE SCALE GENOMIC DNA]</scope>
    <source>
        <strain evidence="3">h7</strain>
    </source>
</reference>
<dbReference type="HOGENOM" id="CLU_811476_0_0_1"/>
<proteinExistence type="predicted"/>
<accession>A0A0C3C0B7</accession>
<protein>
    <recommendedName>
        <fullName evidence="1">Fungal-type protein kinase domain-containing protein</fullName>
    </recommendedName>
</protein>
<feature type="domain" description="Fungal-type protein kinase" evidence="1">
    <location>
        <begin position="91"/>
        <end position="223"/>
    </location>
</feature>
<dbReference type="OrthoDB" id="5584477at2759"/>
<dbReference type="Gene3D" id="1.10.510.10">
    <property type="entry name" value="Transferase(Phosphotransferase) domain 1"/>
    <property type="match status" value="1"/>
</dbReference>
<keyword evidence="3" id="KW-1185">Reference proteome</keyword>
<name>A0A0C3C0B7_HEBCY</name>
<dbReference type="Proteomes" id="UP000053424">
    <property type="component" value="Unassembled WGS sequence"/>
</dbReference>
<dbReference type="InterPro" id="IPR011009">
    <property type="entry name" value="Kinase-like_dom_sf"/>
</dbReference>
<dbReference type="EMBL" id="KN831800">
    <property type="protein sequence ID" value="KIM37091.1"/>
    <property type="molecule type" value="Genomic_DNA"/>
</dbReference>
<dbReference type="PANTHER" id="PTHR38248:SF2">
    <property type="entry name" value="FUNK1 11"/>
    <property type="match status" value="1"/>
</dbReference>
<evidence type="ECO:0000313" key="2">
    <source>
        <dbReference type="EMBL" id="KIM37091.1"/>
    </source>
</evidence>
<dbReference type="STRING" id="686832.A0A0C3C0B7"/>
<dbReference type="Pfam" id="PF17667">
    <property type="entry name" value="Pkinase_fungal"/>
    <property type="match status" value="1"/>
</dbReference>
<sequence length="342" mass="39056">MSVFSAGSSFPHTIHPKSDLSFHSTPNEPYLDSLSPNKMKFRSGFTSKEIDLVNFIETGSWGWIFDKDATNKIRIATFTLPRNHANLKCQERTRHHVLLLTPHLCHNLWEVRDTTEFKRVLLDCLESHHHAYYRGCILHRDISEKTLTVSHGDGSSDSVGILYDFDIADGVLSDAKDTGSTGHHYRTGAFPFRALELVDKCEMDPVHLYRHDLESFFYFIIWAATHYDFESQTKRKTPASMREWLDPNAAASVKRHITAGFYLDVVIAPIVLAPFKGIWEEWVVPLNRLFILASMERVKCRIEKAPIDNMTINGKLTFEKFMAAIGETPRGLDPNLEADMSN</sequence>
<evidence type="ECO:0000259" key="1">
    <source>
        <dbReference type="Pfam" id="PF17667"/>
    </source>
</evidence>
<reference evidence="3" key="2">
    <citation type="submission" date="2015-01" db="EMBL/GenBank/DDBJ databases">
        <title>Evolutionary Origins and Diversification of the Mycorrhizal Mutualists.</title>
        <authorList>
            <consortium name="DOE Joint Genome Institute"/>
            <consortium name="Mycorrhizal Genomics Consortium"/>
            <person name="Kohler A."/>
            <person name="Kuo A."/>
            <person name="Nagy L.G."/>
            <person name="Floudas D."/>
            <person name="Copeland A."/>
            <person name="Barry K.W."/>
            <person name="Cichocki N."/>
            <person name="Veneault-Fourrey C."/>
            <person name="LaButti K."/>
            <person name="Lindquist E.A."/>
            <person name="Lipzen A."/>
            <person name="Lundell T."/>
            <person name="Morin E."/>
            <person name="Murat C."/>
            <person name="Riley R."/>
            <person name="Ohm R."/>
            <person name="Sun H."/>
            <person name="Tunlid A."/>
            <person name="Henrissat B."/>
            <person name="Grigoriev I.V."/>
            <person name="Hibbett D.S."/>
            <person name="Martin F."/>
        </authorList>
    </citation>
    <scope>NUCLEOTIDE SEQUENCE [LARGE SCALE GENOMIC DNA]</scope>
    <source>
        <strain evidence="3">h7</strain>
    </source>
</reference>